<dbReference type="Proteomes" id="UP001150830">
    <property type="component" value="Unassembled WGS sequence"/>
</dbReference>
<name>A0A9X3ITJ5_9GAMM</name>
<comment type="caution">
    <text evidence="1">The sequence shown here is derived from an EMBL/GenBank/DDBJ whole genome shotgun (WGS) entry which is preliminary data.</text>
</comment>
<reference evidence="1" key="1">
    <citation type="submission" date="2022-11" db="EMBL/GenBank/DDBJ databases">
        <title>Parathalassolutuus dongxingensis gen. nov., sp. nov., a novel member of family Oceanospirillaceae isolated from a coastal shrimp pond in Guangxi, China.</title>
        <authorList>
            <person name="Chen H."/>
        </authorList>
    </citation>
    <scope>NUCLEOTIDE SEQUENCE</scope>
    <source>
        <strain evidence="1">G-43</strain>
    </source>
</reference>
<gene>
    <name evidence="1" type="ORF">OUO13_14385</name>
</gene>
<keyword evidence="2" id="KW-1185">Reference proteome</keyword>
<dbReference type="AlphaFoldDB" id="A0A9X3ITJ5"/>
<dbReference type="InterPro" id="IPR017601">
    <property type="entry name" value="DGQHR-contain_dom"/>
</dbReference>
<dbReference type="EMBL" id="JAPNOA010000051">
    <property type="protein sequence ID" value="MCY0966380.1"/>
    <property type="molecule type" value="Genomic_DNA"/>
</dbReference>
<evidence type="ECO:0000313" key="2">
    <source>
        <dbReference type="Proteomes" id="UP001150830"/>
    </source>
</evidence>
<dbReference type="NCBIfam" id="TIGR03187">
    <property type="entry name" value="DGQHR"/>
    <property type="match status" value="1"/>
</dbReference>
<evidence type="ECO:0000313" key="1">
    <source>
        <dbReference type="EMBL" id="MCY0966380.1"/>
    </source>
</evidence>
<dbReference type="RefSeq" id="WP_283174592.1">
    <property type="nucleotide sequence ID" value="NZ_JAPNOA010000051.1"/>
</dbReference>
<proteinExistence type="predicted"/>
<dbReference type="InterPro" id="IPR017642">
    <property type="entry name" value="DNA_S_mod_DndB"/>
</dbReference>
<accession>A0A9X3ITJ5</accession>
<dbReference type="CDD" id="cd16413">
    <property type="entry name" value="DGQHR_domain"/>
    <property type="match status" value="1"/>
</dbReference>
<sequence>MTLERTSFGSVSLVRQGDHTFYSLTLPSELLAETCFVVSRDEDPKEGFQRELDEKRAREIAAYIDSGLGTIPSSIVLSAQDDAEVKYDSKRKSISFLPLRKAFLIIDGQHRVFGFMHAKKAFRVPVVIYDGLSKRDETRLFIDINSKQKGVPPELLLDIKKLAEYENDQEEFLRGVFDTFLQESDSCLFGKLSPASKSAGKITRSTFNTAIKPLVKIFGGKDVYEIYQILNSYFLSFDEGVLIKHDLHEQIYNTTVFKAICGLFPVIAAKVKDRFGAIYTADNFYYFMDKAGNNIKPAKIRSPGQAYKPLVKYLEECLKEDFQL</sequence>
<dbReference type="Pfam" id="PF14072">
    <property type="entry name" value="DndB"/>
    <property type="match status" value="1"/>
</dbReference>
<organism evidence="1 2">
    <name type="scientific">Parathalassolituus penaei</name>
    <dbReference type="NCBI Taxonomy" id="2997323"/>
    <lineage>
        <taxon>Bacteria</taxon>
        <taxon>Pseudomonadati</taxon>
        <taxon>Pseudomonadota</taxon>
        <taxon>Gammaproteobacteria</taxon>
        <taxon>Oceanospirillales</taxon>
        <taxon>Oceanospirillaceae</taxon>
        <taxon>Parathalassolituus</taxon>
    </lineage>
</organism>
<protein>
    <submittedName>
        <fullName evidence="1">DGQHR domain-containing protein</fullName>
    </submittedName>
</protein>